<dbReference type="Proteomes" id="UP001143349">
    <property type="component" value="Unassembled WGS sequence"/>
</dbReference>
<accession>A0AAD3RUC2</accession>
<dbReference type="RefSeq" id="WP_271179842.1">
    <property type="nucleotide sequence ID" value="NZ_BSFH01000030.1"/>
</dbReference>
<sequence>MILPGARLLRLGRLSTLWRPRAVVVCVVLASACLMLGLLLLGTGTMALSPIQVVEGLAGLSAEPKVARVLHGIRLPRVLTGALVGASLGMAGAVFQSLSRNALGSPDVIGFTTGAATGALLQIILFNAGAFQVASAAVGAGLATALVVLALSRGGRGGTGGGYRLILIGIGIGAVMTGVNNLLMVMGNLDRAMSAQIWLAGSLNARGWAHVWPVAAGLALFVPPLVLNARRLAIMELGDEMAVQLGVNIARNRAMLVIAAVGLTAVATASAGPIAFIALAGPQIARRLTRVAEVPLISGALTGACLLMAADLLSQRAPFGLMLPIGTMTGLCGGFYLLWVLMRER</sequence>
<dbReference type="PROSITE" id="PS51257">
    <property type="entry name" value="PROKAR_LIPOPROTEIN"/>
    <property type="match status" value="1"/>
</dbReference>
<keyword evidence="6 8" id="KW-1133">Transmembrane helix</keyword>
<comment type="caution">
    <text evidence="9">The sequence shown here is derived from an EMBL/GenBank/DDBJ whole genome shotgun (WGS) entry which is preliminary data.</text>
</comment>
<feature type="transmembrane region" description="Helical" evidence="8">
    <location>
        <begin position="21"/>
        <end position="41"/>
    </location>
</feature>
<reference evidence="9" key="2">
    <citation type="submission" date="2023-01" db="EMBL/GenBank/DDBJ databases">
        <authorList>
            <person name="Sun Q."/>
            <person name="Evtushenko L."/>
        </authorList>
    </citation>
    <scope>NUCLEOTIDE SEQUENCE</scope>
    <source>
        <strain evidence="9">VKM B-2222</strain>
    </source>
</reference>
<evidence type="ECO:0000256" key="8">
    <source>
        <dbReference type="SAM" id="Phobius"/>
    </source>
</evidence>
<comment type="subcellular location">
    <subcellularLocation>
        <location evidence="1">Cell membrane</location>
        <topology evidence="1">Multi-pass membrane protein</topology>
    </subcellularLocation>
</comment>
<dbReference type="GO" id="GO:0005886">
    <property type="term" value="C:plasma membrane"/>
    <property type="evidence" value="ECO:0007669"/>
    <property type="project" value="UniProtKB-SubCell"/>
</dbReference>
<evidence type="ECO:0000256" key="7">
    <source>
        <dbReference type="ARBA" id="ARBA00023136"/>
    </source>
</evidence>
<reference evidence="9" key="1">
    <citation type="journal article" date="2014" name="Int. J. Syst. Evol. Microbiol.">
        <title>Complete genome sequence of Corynebacterium casei LMG S-19264T (=DSM 44701T), isolated from a smear-ripened cheese.</title>
        <authorList>
            <consortium name="US DOE Joint Genome Institute (JGI-PGF)"/>
            <person name="Walter F."/>
            <person name="Albersmeier A."/>
            <person name="Kalinowski J."/>
            <person name="Ruckert C."/>
        </authorList>
    </citation>
    <scope>NUCLEOTIDE SEQUENCE</scope>
    <source>
        <strain evidence="9">VKM B-2222</strain>
    </source>
</reference>
<dbReference type="GO" id="GO:0022857">
    <property type="term" value="F:transmembrane transporter activity"/>
    <property type="evidence" value="ECO:0007669"/>
    <property type="project" value="InterPro"/>
</dbReference>
<gene>
    <name evidence="9" type="primary">fepG</name>
    <name evidence="9" type="ORF">GCM10017635_22260</name>
</gene>
<dbReference type="PANTHER" id="PTHR30472:SF24">
    <property type="entry name" value="FERRIC ENTEROBACTIN TRANSPORT SYSTEM PERMEASE PROTEIN FEPG"/>
    <property type="match status" value="1"/>
</dbReference>
<evidence type="ECO:0000256" key="5">
    <source>
        <dbReference type="ARBA" id="ARBA00022692"/>
    </source>
</evidence>
<comment type="similarity">
    <text evidence="2">Belongs to the binding-protein-dependent transport system permease family. FecCD subfamily.</text>
</comment>
<feature type="transmembrane region" description="Helical" evidence="8">
    <location>
        <begin position="163"/>
        <end position="187"/>
    </location>
</feature>
<dbReference type="PANTHER" id="PTHR30472">
    <property type="entry name" value="FERRIC ENTEROBACTIN TRANSPORT SYSTEM PERMEASE PROTEIN"/>
    <property type="match status" value="1"/>
</dbReference>
<dbReference type="InterPro" id="IPR000522">
    <property type="entry name" value="ABC_transptr_permease_BtuC"/>
</dbReference>
<dbReference type="SUPFAM" id="SSF81345">
    <property type="entry name" value="ABC transporter involved in vitamin B12 uptake, BtuC"/>
    <property type="match status" value="1"/>
</dbReference>
<keyword evidence="5 8" id="KW-0812">Transmembrane</keyword>
<evidence type="ECO:0000256" key="2">
    <source>
        <dbReference type="ARBA" id="ARBA00007935"/>
    </source>
</evidence>
<dbReference type="EMBL" id="BSFH01000030">
    <property type="protein sequence ID" value="GLK64755.1"/>
    <property type="molecule type" value="Genomic_DNA"/>
</dbReference>
<proteinExistence type="inferred from homology"/>
<dbReference type="InterPro" id="IPR037294">
    <property type="entry name" value="ABC_BtuC-like"/>
</dbReference>
<feature type="transmembrane region" description="Helical" evidence="8">
    <location>
        <begin position="254"/>
        <end position="279"/>
    </location>
</feature>
<dbReference type="Gene3D" id="1.10.3470.10">
    <property type="entry name" value="ABC transporter involved in vitamin B12 uptake, BtuC"/>
    <property type="match status" value="1"/>
</dbReference>
<dbReference type="Pfam" id="PF01032">
    <property type="entry name" value="FecCD"/>
    <property type="match status" value="1"/>
</dbReference>
<feature type="transmembrane region" description="Helical" evidence="8">
    <location>
        <begin position="321"/>
        <end position="342"/>
    </location>
</feature>
<dbReference type="GO" id="GO:0033214">
    <property type="term" value="P:siderophore-iron import into cell"/>
    <property type="evidence" value="ECO:0007669"/>
    <property type="project" value="TreeGrafter"/>
</dbReference>
<feature type="transmembrane region" description="Helical" evidence="8">
    <location>
        <begin position="207"/>
        <end position="227"/>
    </location>
</feature>
<keyword evidence="10" id="KW-1185">Reference proteome</keyword>
<evidence type="ECO:0000256" key="4">
    <source>
        <dbReference type="ARBA" id="ARBA00022475"/>
    </source>
</evidence>
<dbReference type="AlphaFoldDB" id="A0AAD3RUC2"/>
<feature type="transmembrane region" description="Helical" evidence="8">
    <location>
        <begin position="131"/>
        <end position="151"/>
    </location>
</feature>
<evidence type="ECO:0000313" key="10">
    <source>
        <dbReference type="Proteomes" id="UP001143349"/>
    </source>
</evidence>
<keyword evidence="4" id="KW-1003">Cell membrane</keyword>
<keyword evidence="7 8" id="KW-0472">Membrane</keyword>
<feature type="transmembrane region" description="Helical" evidence="8">
    <location>
        <begin position="78"/>
        <end position="96"/>
    </location>
</feature>
<name>A0AAD3RUC2_9RHOB</name>
<evidence type="ECO:0000313" key="9">
    <source>
        <dbReference type="EMBL" id="GLK64755.1"/>
    </source>
</evidence>
<protein>
    <submittedName>
        <fullName evidence="9">Ferric enterobactin transporter FepG</fullName>
    </submittedName>
</protein>
<organism evidence="9 10">
    <name type="scientific">Paracoccus kondratievae</name>
    <dbReference type="NCBI Taxonomy" id="135740"/>
    <lineage>
        <taxon>Bacteria</taxon>
        <taxon>Pseudomonadati</taxon>
        <taxon>Pseudomonadota</taxon>
        <taxon>Alphaproteobacteria</taxon>
        <taxon>Rhodobacterales</taxon>
        <taxon>Paracoccaceae</taxon>
        <taxon>Paracoccus</taxon>
    </lineage>
</organism>
<dbReference type="CDD" id="cd06550">
    <property type="entry name" value="TM_ABC_iron-siderophores_like"/>
    <property type="match status" value="1"/>
</dbReference>
<keyword evidence="3" id="KW-0813">Transport</keyword>
<feature type="transmembrane region" description="Helical" evidence="8">
    <location>
        <begin position="108"/>
        <end position="125"/>
    </location>
</feature>
<evidence type="ECO:0000256" key="3">
    <source>
        <dbReference type="ARBA" id="ARBA00022448"/>
    </source>
</evidence>
<evidence type="ECO:0000256" key="1">
    <source>
        <dbReference type="ARBA" id="ARBA00004651"/>
    </source>
</evidence>
<evidence type="ECO:0000256" key="6">
    <source>
        <dbReference type="ARBA" id="ARBA00022989"/>
    </source>
</evidence>